<evidence type="ECO:0000259" key="3">
    <source>
        <dbReference type="PROSITE" id="PS50089"/>
    </source>
</evidence>
<dbReference type="GO" id="GO:0016567">
    <property type="term" value="P:protein ubiquitination"/>
    <property type="evidence" value="ECO:0007669"/>
    <property type="project" value="TreeGrafter"/>
</dbReference>
<dbReference type="InterPro" id="IPR001841">
    <property type="entry name" value="Znf_RING"/>
</dbReference>
<evidence type="ECO:0000313" key="4">
    <source>
        <dbReference type="EMBL" id="KAK9170508.1"/>
    </source>
</evidence>
<name>A0AAP0LGX1_9MAGN</name>
<keyword evidence="5" id="KW-1185">Reference proteome</keyword>
<dbReference type="AlphaFoldDB" id="A0AAP0LGX1"/>
<dbReference type="GO" id="GO:0008270">
    <property type="term" value="F:zinc ion binding"/>
    <property type="evidence" value="ECO:0007669"/>
    <property type="project" value="UniProtKB-KW"/>
</dbReference>
<dbReference type="PANTHER" id="PTHR45676:SF84">
    <property type="entry name" value="RING-TYPE DOMAIN-CONTAINING PROTEIN"/>
    <property type="match status" value="1"/>
</dbReference>
<dbReference type="EMBL" id="JBBNAF010000001">
    <property type="protein sequence ID" value="KAK9170508.1"/>
    <property type="molecule type" value="Genomic_DNA"/>
</dbReference>
<keyword evidence="2" id="KW-0812">Transmembrane</keyword>
<dbReference type="SUPFAM" id="SSF57850">
    <property type="entry name" value="RING/U-box"/>
    <property type="match status" value="1"/>
</dbReference>
<reference evidence="4 5" key="1">
    <citation type="submission" date="2024-01" db="EMBL/GenBank/DDBJ databases">
        <title>Genome assemblies of Stephania.</title>
        <authorList>
            <person name="Yang L."/>
        </authorList>
    </citation>
    <scope>NUCLEOTIDE SEQUENCE [LARGE SCALE GENOMIC DNA]</scope>
    <source>
        <strain evidence="4">YNDBR</strain>
        <tissue evidence="4">Leaf</tissue>
    </source>
</reference>
<keyword evidence="2" id="KW-0472">Membrane</keyword>
<feature type="transmembrane region" description="Helical" evidence="2">
    <location>
        <begin position="20"/>
        <end position="44"/>
    </location>
</feature>
<accession>A0AAP0LGX1</accession>
<dbReference type="CDD" id="cd16461">
    <property type="entry name" value="RING-H2_EL5-like"/>
    <property type="match status" value="1"/>
</dbReference>
<evidence type="ECO:0000313" key="5">
    <source>
        <dbReference type="Proteomes" id="UP001420932"/>
    </source>
</evidence>
<dbReference type="Gene3D" id="3.30.40.10">
    <property type="entry name" value="Zinc/RING finger domain, C3HC4 (zinc finger)"/>
    <property type="match status" value="1"/>
</dbReference>
<dbReference type="Proteomes" id="UP001420932">
    <property type="component" value="Unassembled WGS sequence"/>
</dbReference>
<comment type="caution">
    <text evidence="4">The sequence shown here is derived from an EMBL/GenBank/DDBJ whole genome shotgun (WGS) entry which is preliminary data.</text>
</comment>
<protein>
    <recommendedName>
        <fullName evidence="3">RING-type domain-containing protein</fullName>
    </recommendedName>
</protein>
<organism evidence="4 5">
    <name type="scientific">Stephania yunnanensis</name>
    <dbReference type="NCBI Taxonomy" id="152371"/>
    <lineage>
        <taxon>Eukaryota</taxon>
        <taxon>Viridiplantae</taxon>
        <taxon>Streptophyta</taxon>
        <taxon>Embryophyta</taxon>
        <taxon>Tracheophyta</taxon>
        <taxon>Spermatophyta</taxon>
        <taxon>Magnoliopsida</taxon>
        <taxon>Ranunculales</taxon>
        <taxon>Menispermaceae</taxon>
        <taxon>Menispermoideae</taxon>
        <taxon>Cissampelideae</taxon>
        <taxon>Stephania</taxon>
    </lineage>
</organism>
<keyword evidence="1" id="KW-0479">Metal-binding</keyword>
<dbReference type="PANTHER" id="PTHR45676">
    <property type="entry name" value="RING-H2 FINGER PROTEIN ATL51-RELATED"/>
    <property type="match status" value="1"/>
</dbReference>
<evidence type="ECO:0000256" key="1">
    <source>
        <dbReference type="PROSITE-ProRule" id="PRU00175"/>
    </source>
</evidence>
<dbReference type="SMART" id="SM00184">
    <property type="entry name" value="RING"/>
    <property type="match status" value="1"/>
</dbReference>
<keyword evidence="2" id="KW-1133">Transmembrane helix</keyword>
<keyword evidence="1" id="KW-0862">Zinc</keyword>
<feature type="domain" description="RING-type" evidence="3">
    <location>
        <begin position="97"/>
        <end position="139"/>
    </location>
</feature>
<keyword evidence="1" id="KW-0863">Zinc-finger</keyword>
<sequence length="167" mass="19247">MAAAPSPSEIHSSKSFFSRFHYALVIFGLAVVLIIILNIVFIKYCPQLDHNARRLRRRRRTYSEANGRIHGVSRYWHSIPSVVYMRDEVSEEANEECSVCLGVFENGDDVRQLPHCKHYFHTPCIDMWLFSHSNCPLCRVNIARFGEPEGVELAELDELPRDSRSPV</sequence>
<dbReference type="Pfam" id="PF13639">
    <property type="entry name" value="zf-RING_2"/>
    <property type="match status" value="1"/>
</dbReference>
<dbReference type="PROSITE" id="PS50089">
    <property type="entry name" value="ZF_RING_2"/>
    <property type="match status" value="1"/>
</dbReference>
<gene>
    <name evidence="4" type="ORF">Syun_002648</name>
</gene>
<evidence type="ECO:0000256" key="2">
    <source>
        <dbReference type="SAM" id="Phobius"/>
    </source>
</evidence>
<dbReference type="InterPro" id="IPR013083">
    <property type="entry name" value="Znf_RING/FYVE/PHD"/>
</dbReference>
<proteinExistence type="predicted"/>